<dbReference type="InterPro" id="IPR019734">
    <property type="entry name" value="TPR_rpt"/>
</dbReference>
<keyword evidence="2" id="KW-0812">Transmembrane</keyword>
<keyword evidence="2" id="KW-0997">Cell inner membrane</keyword>
<evidence type="ECO:0000259" key="3">
    <source>
        <dbReference type="Pfam" id="PF18073"/>
    </source>
</evidence>
<protein>
    <recommendedName>
        <fullName evidence="2">Lipopolysaccharide assembly protein B</fullName>
    </recommendedName>
</protein>
<accession>A0ABV3TEF2</accession>
<evidence type="ECO:0000313" key="4">
    <source>
        <dbReference type="EMBL" id="MEX0469081.1"/>
    </source>
</evidence>
<dbReference type="NCBIfam" id="NF008757">
    <property type="entry name" value="PRK11788.1-5"/>
    <property type="match status" value="1"/>
</dbReference>
<dbReference type="RefSeq" id="WP_367958690.1">
    <property type="nucleotide sequence ID" value="NZ_JBAKFH010000002.1"/>
</dbReference>
<organism evidence="4 5">
    <name type="scientific">Spiribacter pallidus</name>
    <dbReference type="NCBI Taxonomy" id="1987936"/>
    <lineage>
        <taxon>Bacteria</taxon>
        <taxon>Pseudomonadati</taxon>
        <taxon>Pseudomonadota</taxon>
        <taxon>Gammaproteobacteria</taxon>
        <taxon>Chromatiales</taxon>
        <taxon>Ectothiorhodospiraceae</taxon>
        <taxon>Spiribacter</taxon>
    </lineage>
</organism>
<dbReference type="Pfam" id="PF13432">
    <property type="entry name" value="TPR_16"/>
    <property type="match status" value="1"/>
</dbReference>
<keyword evidence="2" id="KW-1133">Transmembrane helix</keyword>
<dbReference type="Pfam" id="PF13176">
    <property type="entry name" value="TPR_7"/>
    <property type="match status" value="1"/>
</dbReference>
<keyword evidence="2" id="KW-1003">Cell membrane</keyword>
<dbReference type="Proteomes" id="UP001556709">
    <property type="component" value="Unassembled WGS sequence"/>
</dbReference>
<dbReference type="InterPro" id="IPR030865">
    <property type="entry name" value="LapB"/>
</dbReference>
<evidence type="ECO:0000256" key="2">
    <source>
        <dbReference type="HAMAP-Rule" id="MF_00994"/>
    </source>
</evidence>
<gene>
    <name evidence="2 4" type="primary">lapB</name>
    <name evidence="4" type="ORF">V6X73_05010</name>
</gene>
<dbReference type="Gene3D" id="1.25.40.10">
    <property type="entry name" value="Tetratricopeptide repeat domain"/>
    <property type="match status" value="2"/>
</dbReference>
<feature type="topological domain" description="Cytoplasmic" evidence="2">
    <location>
        <begin position="21"/>
        <end position="389"/>
    </location>
</feature>
<name>A0ABV3TEF2_9GAMM</name>
<sequence>MWYLLWLLLPLAALSGWWIGRRGQTTQKPAPSLSRDYFQGLNYLLNEEPDRAIEVFTRMVELDEDTVETHLTLGNLFRRRGEADRAVRIHQNLIARPSLAPEQRAAALVELARDYQAAGLLDRAESLFREAMDLPEHRATALRSLLDIYQQEKEWESAIDIARQLQRSTGESLGPVMAQFACEQAEARMRDHAEPGEIRSLLRRAWSYDRNCVRASLLQSDLEERQSRWRQAIRACLQVETQDVDYIPEVLPRLERCYQALDASDQFAHDLRRLLSRYPGVSVILKLSDIIQAREGGKAAIEFLATQLRERPSVRGLDRLIALNIDNTDSDRRRQRDLGVLRELFRALLSDRLPYACVSCGFEARQLHWQCPGCRGWATIKPRRGLEGE</sequence>
<proteinExistence type="inferred from homology"/>
<keyword evidence="1 2" id="KW-0479">Metal-binding</keyword>
<comment type="caution">
    <text evidence="4">The sequence shown here is derived from an EMBL/GenBank/DDBJ whole genome shotgun (WGS) entry which is preliminary data.</text>
</comment>
<evidence type="ECO:0000256" key="1">
    <source>
        <dbReference type="ARBA" id="ARBA00022723"/>
    </source>
</evidence>
<keyword evidence="2" id="KW-0802">TPR repeat</keyword>
<dbReference type="HAMAP" id="MF_00994">
    <property type="entry name" value="LPS_assembly_LapB"/>
    <property type="match status" value="1"/>
</dbReference>
<evidence type="ECO:0000313" key="5">
    <source>
        <dbReference type="Proteomes" id="UP001556709"/>
    </source>
</evidence>
<keyword evidence="5" id="KW-1185">Reference proteome</keyword>
<comment type="subcellular location">
    <subcellularLocation>
        <location evidence="2">Cell inner membrane</location>
        <topology evidence="2">Single-pass membrane protein</topology>
        <orientation evidence="2">Cytoplasmic side</orientation>
    </subcellularLocation>
</comment>
<feature type="binding site" evidence="2">
    <location>
        <position position="360"/>
    </location>
    <ligand>
        <name>Fe cation</name>
        <dbReference type="ChEBI" id="CHEBI:24875"/>
    </ligand>
</feature>
<dbReference type="Pfam" id="PF18073">
    <property type="entry name" value="Zn_ribbon_LapB"/>
    <property type="match status" value="1"/>
</dbReference>
<feature type="binding site" evidence="2">
    <location>
        <position position="357"/>
    </location>
    <ligand>
        <name>Fe cation</name>
        <dbReference type="ChEBI" id="CHEBI:24875"/>
    </ligand>
</feature>
<keyword evidence="2" id="KW-0408">Iron</keyword>
<comment type="similarity">
    <text evidence="2">Belongs to the LapB family.</text>
</comment>
<dbReference type="InterPro" id="IPR011990">
    <property type="entry name" value="TPR-like_helical_dom_sf"/>
</dbReference>
<feature type="domain" description="LapB rubredoxin metal binding" evidence="3">
    <location>
        <begin position="355"/>
        <end position="382"/>
    </location>
</feature>
<keyword evidence="2" id="KW-0472">Membrane</keyword>
<keyword evidence="2" id="KW-0677">Repeat</keyword>
<dbReference type="InterPro" id="IPR041166">
    <property type="entry name" value="Rubredoxin_2"/>
</dbReference>
<feature type="binding site" evidence="2">
    <location>
        <position position="371"/>
    </location>
    <ligand>
        <name>Fe cation</name>
        <dbReference type="ChEBI" id="CHEBI:24875"/>
    </ligand>
</feature>
<reference evidence="4 5" key="1">
    <citation type="submission" date="2024-02" db="EMBL/GenBank/DDBJ databases">
        <title>New especies of Spiribacter isolated from saline water.</title>
        <authorList>
            <person name="Leon M.J."/>
            <person name="De La Haba R."/>
            <person name="Sanchez-Porro C."/>
            <person name="Ventosa A."/>
        </authorList>
    </citation>
    <scope>NUCLEOTIDE SEQUENCE [LARGE SCALE GENOMIC DNA]</scope>
    <source>
        <strain evidence="5">ag22IC6-390</strain>
    </source>
</reference>
<feature type="binding site" evidence="2">
    <location>
        <position position="374"/>
    </location>
    <ligand>
        <name>Fe cation</name>
        <dbReference type="ChEBI" id="CHEBI:24875"/>
    </ligand>
</feature>
<dbReference type="SUPFAM" id="SSF48452">
    <property type="entry name" value="TPR-like"/>
    <property type="match status" value="1"/>
</dbReference>
<comment type="function">
    <text evidence="2">Modulates cellular lipopolysaccharide (LPS) levels by regulating LpxC, which is involved in lipid A biosynthesis. May act by modulating the proteolytic activity of FtsH towards LpxC. May also coordinate assembly of proteins involved in LPS synthesis at the plasma membrane.</text>
</comment>
<dbReference type="EMBL" id="JBAKFM010000002">
    <property type="protein sequence ID" value="MEX0469081.1"/>
    <property type="molecule type" value="Genomic_DNA"/>
</dbReference>